<dbReference type="Gene3D" id="2.40.30.10">
    <property type="entry name" value="Translation factors"/>
    <property type="match status" value="1"/>
</dbReference>
<dbReference type="GO" id="GO:0051537">
    <property type="term" value="F:2 iron, 2 sulfur cluster binding"/>
    <property type="evidence" value="ECO:0007669"/>
    <property type="project" value="UniProtKB-KW"/>
</dbReference>
<dbReference type="NCBIfam" id="TIGR01941">
    <property type="entry name" value="nqrF"/>
    <property type="match status" value="1"/>
</dbReference>
<evidence type="ECO:0000256" key="16">
    <source>
        <dbReference type="ARBA" id="ARBA00023004"/>
    </source>
</evidence>
<dbReference type="InterPro" id="IPR039261">
    <property type="entry name" value="FNR_nucleotide-bd"/>
</dbReference>
<keyword evidence="27" id="KW-1133">Transmembrane helix</keyword>
<evidence type="ECO:0000256" key="3">
    <source>
        <dbReference type="ARBA" id="ARBA00004533"/>
    </source>
</evidence>
<feature type="binding site" evidence="27">
    <location>
        <position position="78"/>
    </location>
    <ligand>
        <name>[2Fe-2S] cluster</name>
        <dbReference type="ChEBI" id="CHEBI:190135"/>
    </ligand>
</feature>
<dbReference type="PANTHER" id="PTHR43644:SF1">
    <property type="entry name" value="NAD(P)H-FLAVIN REDUCTASE"/>
    <property type="match status" value="1"/>
</dbReference>
<dbReference type="PANTHER" id="PTHR43644">
    <property type="entry name" value="NA(+)-TRANSLOCATING NADH-QUINONE REDUCTASE SUBUNIT"/>
    <property type="match status" value="1"/>
</dbReference>
<evidence type="ECO:0000256" key="7">
    <source>
        <dbReference type="ARBA" id="ARBA00019729"/>
    </source>
</evidence>
<dbReference type="Pfam" id="PF00175">
    <property type="entry name" value="NAD_binding_1"/>
    <property type="match status" value="1"/>
</dbReference>
<keyword evidence="14 27" id="KW-0274">FAD</keyword>
<evidence type="ECO:0000256" key="9">
    <source>
        <dbReference type="ARBA" id="ARBA00022475"/>
    </source>
</evidence>
<evidence type="ECO:0000259" key="29">
    <source>
        <dbReference type="PROSITE" id="PS51384"/>
    </source>
</evidence>
<feature type="domain" description="FAD-binding FR-type" evidence="29">
    <location>
        <begin position="132"/>
        <end position="286"/>
    </location>
</feature>
<comment type="function">
    <text evidence="2 27">NQR complex catalyzes the reduction of ubiquinone-1 to ubiquinol by two successive reactions, coupled with the transport of Na(+) ions from the cytoplasm to the periplasm. The first step is catalyzed by NqrF, which accepts electrons from NADH and reduces ubiquinone-1 to ubisemiquinone by a one-electron transfer pathway.</text>
</comment>
<dbReference type="PROSITE" id="PS51384">
    <property type="entry name" value="FAD_FR"/>
    <property type="match status" value="1"/>
</dbReference>
<evidence type="ECO:0000256" key="24">
    <source>
        <dbReference type="ARBA" id="ARBA00030032"/>
    </source>
</evidence>
<protein>
    <recommendedName>
        <fullName evidence="7 27">Na(+)-translocating NADH-quinone reductase subunit F</fullName>
        <shortName evidence="27">Na(+)-NQR subunit F</shortName>
        <shortName evidence="27">Na(+)-translocating NQR subunit F</shortName>
        <ecNumber evidence="6 27">7.2.1.1</ecNumber>
    </recommendedName>
    <alternativeName>
        <fullName evidence="25 27">NQR complex subunit F</fullName>
    </alternativeName>
    <alternativeName>
        <fullName evidence="24 27">NQR-1 subunit F</fullName>
    </alternativeName>
</protein>
<comment type="cofactor">
    <cofactor evidence="27">
        <name>[2Fe-2S] cluster</name>
        <dbReference type="ChEBI" id="CHEBI:190135"/>
    </cofactor>
    <text evidence="27">Binds 1 [2Fe-2S] cluster.</text>
</comment>
<evidence type="ECO:0000256" key="5">
    <source>
        <dbReference type="ARBA" id="ARBA00011309"/>
    </source>
</evidence>
<evidence type="ECO:0000256" key="10">
    <source>
        <dbReference type="ARBA" id="ARBA00022519"/>
    </source>
</evidence>
<comment type="similarity">
    <text evidence="4 27">Belongs to the NqrF family.</text>
</comment>
<dbReference type="GO" id="GO:0016655">
    <property type="term" value="F:oxidoreductase activity, acting on NAD(P)H, quinone or similar compound as acceptor"/>
    <property type="evidence" value="ECO:0007669"/>
    <property type="project" value="InterPro"/>
</dbReference>
<dbReference type="GO" id="GO:0046872">
    <property type="term" value="F:metal ion binding"/>
    <property type="evidence" value="ECO:0007669"/>
    <property type="project" value="UniProtKB-KW"/>
</dbReference>
<keyword evidence="17 27" id="KW-0411">Iron-sulfur</keyword>
<dbReference type="GO" id="GO:0006814">
    <property type="term" value="P:sodium ion transport"/>
    <property type="evidence" value="ECO:0007669"/>
    <property type="project" value="UniProtKB-UniRule"/>
</dbReference>
<dbReference type="Gene3D" id="3.10.20.30">
    <property type="match status" value="1"/>
</dbReference>
<dbReference type="EMBL" id="FONY01000018">
    <property type="protein sequence ID" value="SFF16786.1"/>
    <property type="molecule type" value="Genomic_DNA"/>
</dbReference>
<keyword evidence="18 27" id="KW-0520">NAD</keyword>
<dbReference type="InterPro" id="IPR010205">
    <property type="entry name" value="NqrF"/>
</dbReference>
<evidence type="ECO:0000256" key="18">
    <source>
        <dbReference type="ARBA" id="ARBA00023027"/>
    </source>
</evidence>
<dbReference type="Gene3D" id="3.40.50.80">
    <property type="entry name" value="Nucleotide-binding domain of ferredoxin-NADP reductase (FNR) module"/>
    <property type="match status" value="1"/>
</dbReference>
<evidence type="ECO:0000256" key="21">
    <source>
        <dbReference type="ARBA" id="ARBA00023075"/>
    </source>
</evidence>
<keyword evidence="8 27" id="KW-0813">Transport</keyword>
<evidence type="ECO:0000256" key="14">
    <source>
        <dbReference type="ARBA" id="ARBA00022827"/>
    </source>
</evidence>
<feature type="binding site" evidence="27">
    <location>
        <position position="113"/>
    </location>
    <ligand>
        <name>[2Fe-2S] cluster</name>
        <dbReference type="ChEBI" id="CHEBI:190135"/>
    </ligand>
</feature>
<dbReference type="OrthoDB" id="9806195at2"/>
<dbReference type="CDD" id="cd00207">
    <property type="entry name" value="fer2"/>
    <property type="match status" value="1"/>
</dbReference>
<keyword evidence="15 27" id="KW-1278">Translocase</keyword>
<dbReference type="InterPro" id="IPR001433">
    <property type="entry name" value="OxRdtase_FAD/NAD-bd"/>
</dbReference>
<comment type="catalytic activity">
    <reaction evidence="26 27">
        <text>a ubiquinone + n Na(+)(in) + NADH + H(+) = a ubiquinol + n Na(+)(out) + NAD(+)</text>
        <dbReference type="Rhea" id="RHEA:47748"/>
        <dbReference type="Rhea" id="RHEA-COMP:9565"/>
        <dbReference type="Rhea" id="RHEA-COMP:9566"/>
        <dbReference type="ChEBI" id="CHEBI:15378"/>
        <dbReference type="ChEBI" id="CHEBI:16389"/>
        <dbReference type="ChEBI" id="CHEBI:17976"/>
        <dbReference type="ChEBI" id="CHEBI:29101"/>
        <dbReference type="ChEBI" id="CHEBI:57540"/>
        <dbReference type="ChEBI" id="CHEBI:57945"/>
        <dbReference type="EC" id="7.2.1.1"/>
    </reaction>
</comment>
<dbReference type="GO" id="GO:0005886">
    <property type="term" value="C:plasma membrane"/>
    <property type="evidence" value="ECO:0007669"/>
    <property type="project" value="UniProtKB-SubCell"/>
</dbReference>
<keyword evidence="23 27" id="KW-0739">Sodium transport</keyword>
<dbReference type="InterPro" id="IPR012675">
    <property type="entry name" value="Beta-grasp_dom_sf"/>
</dbReference>
<dbReference type="RefSeq" id="WP_091545250.1">
    <property type="nucleotide sequence ID" value="NZ_FONY01000018.1"/>
</dbReference>
<keyword evidence="19 27" id="KW-0915">Sodium</keyword>
<accession>A0A1I2GJ67</accession>
<dbReference type="PROSITE" id="PS51085">
    <property type="entry name" value="2FE2S_FER_2"/>
    <property type="match status" value="1"/>
</dbReference>
<feature type="domain" description="2Fe-2S ferredoxin-type" evidence="28">
    <location>
        <begin position="35"/>
        <end position="129"/>
    </location>
</feature>
<evidence type="ECO:0000256" key="11">
    <source>
        <dbReference type="ARBA" id="ARBA00022630"/>
    </source>
</evidence>
<dbReference type="InterPro" id="IPR017927">
    <property type="entry name" value="FAD-bd_FR_type"/>
</dbReference>
<evidence type="ECO:0000313" key="31">
    <source>
        <dbReference type="Proteomes" id="UP000199513"/>
    </source>
</evidence>
<evidence type="ECO:0000256" key="26">
    <source>
        <dbReference type="ARBA" id="ARBA00048891"/>
    </source>
</evidence>
<evidence type="ECO:0000256" key="12">
    <source>
        <dbReference type="ARBA" id="ARBA00022714"/>
    </source>
</evidence>
<dbReference type="FunFam" id="3.40.50.80:FF:000014">
    <property type="entry name" value="Na(+)-translocating NADH-quinone reductase subunit F"/>
    <property type="match status" value="1"/>
</dbReference>
<dbReference type="STRING" id="1003.SAMN04488541_101875"/>
<dbReference type="CDD" id="cd06188">
    <property type="entry name" value="NADH_quinone_reductase"/>
    <property type="match status" value="1"/>
</dbReference>
<dbReference type="InterPro" id="IPR036010">
    <property type="entry name" value="2Fe-2S_ferredoxin-like_sf"/>
</dbReference>
<dbReference type="SUPFAM" id="SSF52343">
    <property type="entry name" value="Ferredoxin reductase-like, C-terminal NADP-linked domain"/>
    <property type="match status" value="1"/>
</dbReference>
<reference evidence="30 31" key="1">
    <citation type="submission" date="2016-10" db="EMBL/GenBank/DDBJ databases">
        <authorList>
            <person name="de Groot N.N."/>
        </authorList>
    </citation>
    <scope>NUCLEOTIDE SEQUENCE [LARGE SCALE GENOMIC DNA]</scope>
    <source>
        <strain>GEY</strain>
        <strain evidence="31">DSM 9560</strain>
    </source>
</reference>
<evidence type="ECO:0000256" key="15">
    <source>
        <dbReference type="ARBA" id="ARBA00022967"/>
    </source>
</evidence>
<keyword evidence="10" id="KW-0997">Cell inner membrane</keyword>
<evidence type="ECO:0000256" key="8">
    <source>
        <dbReference type="ARBA" id="ARBA00022448"/>
    </source>
</evidence>
<evidence type="ECO:0000256" key="22">
    <source>
        <dbReference type="ARBA" id="ARBA00023136"/>
    </source>
</evidence>
<dbReference type="HAMAP" id="MF_00430">
    <property type="entry name" value="NqrF"/>
    <property type="match status" value="1"/>
</dbReference>
<organism evidence="30 31">
    <name type="scientific">Thermoflexibacter ruber</name>
    <dbReference type="NCBI Taxonomy" id="1003"/>
    <lineage>
        <taxon>Bacteria</taxon>
        <taxon>Pseudomonadati</taxon>
        <taxon>Bacteroidota</taxon>
        <taxon>Cytophagia</taxon>
        <taxon>Cytophagales</taxon>
        <taxon>Thermoflexibacteraceae</taxon>
        <taxon>Thermoflexibacter</taxon>
    </lineage>
</organism>
<evidence type="ECO:0000256" key="20">
    <source>
        <dbReference type="ARBA" id="ARBA00023065"/>
    </source>
</evidence>
<evidence type="ECO:0000313" key="30">
    <source>
        <dbReference type="EMBL" id="SFF16786.1"/>
    </source>
</evidence>
<comment type="subcellular location">
    <subcellularLocation>
        <location evidence="3">Cell inner membrane</location>
    </subcellularLocation>
    <subcellularLocation>
        <location evidence="27">Cell membrane</location>
        <topology evidence="27">Single-pass membrane protein</topology>
    </subcellularLocation>
</comment>
<dbReference type="SUPFAM" id="SSF54292">
    <property type="entry name" value="2Fe-2S ferredoxin-like"/>
    <property type="match status" value="1"/>
</dbReference>
<dbReference type="SUPFAM" id="SSF63380">
    <property type="entry name" value="Riboflavin synthase domain-like"/>
    <property type="match status" value="1"/>
</dbReference>
<dbReference type="Proteomes" id="UP000199513">
    <property type="component" value="Unassembled WGS sequence"/>
</dbReference>
<dbReference type="InterPro" id="IPR017938">
    <property type="entry name" value="Riboflavin_synthase-like_b-brl"/>
</dbReference>
<keyword evidence="9 27" id="KW-1003">Cell membrane</keyword>
<evidence type="ECO:0000256" key="19">
    <source>
        <dbReference type="ARBA" id="ARBA00023053"/>
    </source>
</evidence>
<feature type="binding site" evidence="27">
    <location>
        <position position="81"/>
    </location>
    <ligand>
        <name>[2Fe-2S] cluster</name>
        <dbReference type="ChEBI" id="CHEBI:190135"/>
    </ligand>
</feature>
<feature type="binding site" evidence="27">
    <location>
        <position position="72"/>
    </location>
    <ligand>
        <name>[2Fe-2S] cluster</name>
        <dbReference type="ChEBI" id="CHEBI:190135"/>
    </ligand>
</feature>
<dbReference type="InterPro" id="IPR008333">
    <property type="entry name" value="Cbr1-like_FAD-bd_dom"/>
</dbReference>
<dbReference type="Pfam" id="PF00970">
    <property type="entry name" value="FAD_binding_6"/>
    <property type="match status" value="1"/>
</dbReference>
<evidence type="ECO:0000256" key="4">
    <source>
        <dbReference type="ARBA" id="ARBA00005570"/>
    </source>
</evidence>
<keyword evidence="27" id="KW-0812">Transmembrane</keyword>
<comment type="cofactor">
    <cofactor evidence="1 27">
        <name>FAD</name>
        <dbReference type="ChEBI" id="CHEBI:57692"/>
    </cofactor>
</comment>
<evidence type="ECO:0000259" key="28">
    <source>
        <dbReference type="PROSITE" id="PS51085"/>
    </source>
</evidence>
<comment type="subunit">
    <text evidence="5 27">Composed of six subunits; NqrA, NqrB, NqrC, NqrD, NqrE and NqrF.</text>
</comment>
<dbReference type="GO" id="GO:0009055">
    <property type="term" value="F:electron transfer activity"/>
    <property type="evidence" value="ECO:0007669"/>
    <property type="project" value="UniProtKB-UniRule"/>
</dbReference>
<sequence>MELTVIISSIVAFTVIIALLVLLLLFAQAKLVQSGNVKIVINGDEANPLIVPAGGTLLSTLSSQKLFLPSACGGGGTCAMCKCQVLEGGGDVLPTEVGHLSRTEQKEKVRLGCQVKVKQDMKIHIPEEIFGIKKWECEVVSNYNVASFIKEFVVKLPEGEILHFQSGGYIQIDVPPCEVDFKTIDISPHPEDPAGKDKFKTEWDKFKLWDLKMKNDEPIFRAYSMANHPAEGNIIMLNIRIATPPWDKANNRWMPVNPGICSSYVFSRKPGDKVTISGPYGEFFIKNTKREMIYVGGGAGMAPLRSHIFHLFHTLKTTDRKVSYWYGGRSRRELFYTEHFRKIEKEFPNFKYYIALSEPLPEDNWKVKKDINDEEGEGFKGFIHQVLIDNYLSKHPEPEEIEFYFCGPPMMNAAVVKMCDDFGVPPENVAFDDFGG</sequence>
<keyword evidence="21 27" id="KW-0830">Ubiquinone</keyword>
<gene>
    <name evidence="27" type="primary">nqrF</name>
    <name evidence="30" type="ORF">SAMN04488541_101875</name>
</gene>
<evidence type="ECO:0000256" key="1">
    <source>
        <dbReference type="ARBA" id="ARBA00001974"/>
    </source>
</evidence>
<evidence type="ECO:0000256" key="17">
    <source>
        <dbReference type="ARBA" id="ARBA00023014"/>
    </source>
</evidence>
<feature type="transmembrane region" description="Helical" evidence="27">
    <location>
        <begin position="6"/>
        <end position="26"/>
    </location>
</feature>
<evidence type="ECO:0000256" key="13">
    <source>
        <dbReference type="ARBA" id="ARBA00022723"/>
    </source>
</evidence>
<name>A0A1I2GJ67_9BACT</name>
<keyword evidence="20 27" id="KW-0406">Ion transport</keyword>
<evidence type="ECO:0000256" key="27">
    <source>
        <dbReference type="HAMAP-Rule" id="MF_00430"/>
    </source>
</evidence>
<dbReference type="InterPro" id="IPR001041">
    <property type="entry name" value="2Fe-2S_ferredoxin-type"/>
</dbReference>
<dbReference type="AlphaFoldDB" id="A0A1I2GJ67"/>
<keyword evidence="13 27" id="KW-0479">Metal-binding</keyword>
<keyword evidence="31" id="KW-1185">Reference proteome</keyword>
<dbReference type="Pfam" id="PF00111">
    <property type="entry name" value="Fer2"/>
    <property type="match status" value="1"/>
</dbReference>
<keyword evidence="16 27" id="KW-0408">Iron</keyword>
<evidence type="ECO:0000256" key="2">
    <source>
        <dbReference type="ARBA" id="ARBA00002972"/>
    </source>
</evidence>
<keyword evidence="12 27" id="KW-0001">2Fe-2S</keyword>
<proteinExistence type="inferred from homology"/>
<evidence type="ECO:0000256" key="23">
    <source>
        <dbReference type="ARBA" id="ARBA00023201"/>
    </source>
</evidence>
<keyword evidence="22 27" id="KW-0472">Membrane</keyword>
<evidence type="ECO:0000256" key="6">
    <source>
        <dbReference type="ARBA" id="ARBA00013099"/>
    </source>
</evidence>
<dbReference type="EC" id="7.2.1.1" evidence="6 27"/>
<dbReference type="PIRSF" id="PIRSF000044">
    <property type="entry name" value="Cis_Diol_DH_RD"/>
    <property type="match status" value="1"/>
</dbReference>
<evidence type="ECO:0000256" key="25">
    <source>
        <dbReference type="ARBA" id="ARBA00030787"/>
    </source>
</evidence>
<keyword evidence="11 27" id="KW-0285">Flavoprotein</keyword>